<reference evidence="9 10" key="1">
    <citation type="journal article" date="2024" name="Science">
        <title>Giant polyketide synthase enzymes in the biosynthesis of giant marine polyether toxins.</title>
        <authorList>
            <person name="Fallon T.R."/>
            <person name="Shende V.V."/>
            <person name="Wierzbicki I.H."/>
            <person name="Pendleton A.L."/>
            <person name="Watervoot N.F."/>
            <person name="Auber R.P."/>
            <person name="Gonzalez D.J."/>
            <person name="Wisecaver J.H."/>
            <person name="Moore B.S."/>
        </authorList>
    </citation>
    <scope>NUCLEOTIDE SEQUENCE [LARGE SCALE GENOMIC DNA]</scope>
    <source>
        <strain evidence="9 10">12B1</strain>
    </source>
</reference>
<dbReference type="Pfam" id="PF00892">
    <property type="entry name" value="EamA"/>
    <property type="match status" value="1"/>
</dbReference>
<evidence type="ECO:0000256" key="5">
    <source>
        <dbReference type="SAM" id="MobiDB-lite"/>
    </source>
</evidence>
<evidence type="ECO:0000313" key="10">
    <source>
        <dbReference type="Proteomes" id="UP001515480"/>
    </source>
</evidence>
<dbReference type="EMBL" id="JBGBPQ010000002">
    <property type="protein sequence ID" value="KAL1527827.1"/>
    <property type="molecule type" value="Genomic_DNA"/>
</dbReference>
<dbReference type="SUPFAM" id="SSF103481">
    <property type="entry name" value="Multidrug resistance efflux transporter EmrE"/>
    <property type="match status" value="1"/>
</dbReference>
<dbReference type="Pfam" id="PF03151">
    <property type="entry name" value="TPT"/>
    <property type="match status" value="1"/>
</dbReference>
<feature type="transmembrane region" description="Helical" evidence="6">
    <location>
        <begin position="473"/>
        <end position="490"/>
    </location>
</feature>
<keyword evidence="10" id="KW-1185">Reference proteome</keyword>
<accession>A0AB34K361</accession>
<feature type="transmembrane region" description="Helical" evidence="6">
    <location>
        <begin position="79"/>
        <end position="97"/>
    </location>
</feature>
<dbReference type="AlphaFoldDB" id="A0AB34K361"/>
<comment type="subcellular location">
    <subcellularLocation>
        <location evidence="1">Membrane</location>
        <topology evidence="1">Multi-pass membrane protein</topology>
    </subcellularLocation>
</comment>
<evidence type="ECO:0000256" key="3">
    <source>
        <dbReference type="ARBA" id="ARBA00022989"/>
    </source>
</evidence>
<dbReference type="GO" id="GO:0016020">
    <property type="term" value="C:membrane"/>
    <property type="evidence" value="ECO:0007669"/>
    <property type="project" value="UniProtKB-SubCell"/>
</dbReference>
<feature type="transmembrane region" description="Helical" evidence="6">
    <location>
        <begin position="343"/>
        <end position="364"/>
    </location>
</feature>
<feature type="transmembrane region" description="Helical" evidence="6">
    <location>
        <begin position="44"/>
        <end position="67"/>
    </location>
</feature>
<proteinExistence type="predicted"/>
<feature type="transmembrane region" description="Helical" evidence="6">
    <location>
        <begin position="12"/>
        <end position="32"/>
    </location>
</feature>
<evidence type="ECO:0000259" key="7">
    <source>
        <dbReference type="Pfam" id="PF00892"/>
    </source>
</evidence>
<feature type="region of interest" description="Disordered" evidence="5">
    <location>
        <begin position="310"/>
        <end position="332"/>
    </location>
</feature>
<dbReference type="Proteomes" id="UP001515480">
    <property type="component" value="Unassembled WGS sequence"/>
</dbReference>
<name>A0AB34K361_PRYPA</name>
<gene>
    <name evidence="9" type="ORF">AB1Y20_009209</name>
</gene>
<feature type="domain" description="EamA" evidence="7">
    <location>
        <begin position="388"/>
        <end position="485"/>
    </location>
</feature>
<dbReference type="PANTHER" id="PTHR11132">
    <property type="entry name" value="SOLUTE CARRIER FAMILY 35"/>
    <property type="match status" value="1"/>
</dbReference>
<keyword evidence="3 6" id="KW-1133">Transmembrane helix</keyword>
<feature type="transmembrane region" description="Helical" evidence="6">
    <location>
        <begin position="233"/>
        <end position="251"/>
    </location>
</feature>
<feature type="transmembrane region" description="Helical" evidence="6">
    <location>
        <begin position="195"/>
        <end position="213"/>
    </location>
</feature>
<feature type="transmembrane region" description="Helical" evidence="6">
    <location>
        <begin position="539"/>
        <end position="561"/>
    </location>
</feature>
<sequence>MAKCKTSTLLDLVPAAISGALFCVASSAIIMANKWIISNLGFTFPMTLSLMGMIFSFVAAAIICYATPWVPCQPVDHKFCLLRAAPIGLFTALTLYFGNLAYEDLSVSFLQMLKASTPIAVMVLMYLAGLETPTLKVVLSVLTIAAGTVISAVGEYRFSWRGTLAMSCSQLTEASKLVLMQLLLRGHKLHALEGLLLFSPWACGCLGVGVLLLEWPTLEERGFALVQSHPWVFLGQAALGFGVNLLTILTVKFTSSISFKLISMAKNAAIVLVSVPLFNNPISHLQALGYSITVVGFGCYNYMKLQASPPGSVKTTPYDPLPLDEAEPSQGAERGAAGRARHCLWLATSTMTPNLAAYVVSGVFQPCFVVEMNYSGVGHQMGLLYLMPYYLGMALVLPFVSPERRWELPASSQWRMLLVITAVDFSSQWSLLAGITRTSSGVYTVIYAAAPLCTALLAYILLQRRLGLLQQAALLLVFGGLLVASVGTLTQSAMAASAWVGLISLLVGTALHALVYVLQEMTLVRATGPPLEPLQLCGWIGVLGVCVVCAHTTVAALYYFLCGWQPAAALATLRAAHPRGLLPVVAACYLGKTLTDCVHGWAYFHLMGQLGATSMSVLKAAVATSSFLCSVLFFCNPYCATAQGGPGFFCHYSAVHCVSHEKVLSLALVLLGVVTYSWAARQGLDAGVQGGEDARREGSASDVWALASWRWVRR</sequence>
<evidence type="ECO:0000259" key="8">
    <source>
        <dbReference type="Pfam" id="PF03151"/>
    </source>
</evidence>
<dbReference type="InterPro" id="IPR050186">
    <property type="entry name" value="TPT_transporter"/>
</dbReference>
<feature type="transmembrane region" description="Helical" evidence="6">
    <location>
        <begin position="496"/>
        <end position="518"/>
    </location>
</feature>
<dbReference type="InterPro" id="IPR037185">
    <property type="entry name" value="EmrE-like"/>
</dbReference>
<feature type="domain" description="Sugar phosphate transporter" evidence="8">
    <location>
        <begin position="24"/>
        <end position="301"/>
    </location>
</feature>
<dbReference type="InterPro" id="IPR004853">
    <property type="entry name" value="Sugar_P_trans_dom"/>
</dbReference>
<evidence type="ECO:0000256" key="1">
    <source>
        <dbReference type="ARBA" id="ARBA00004141"/>
    </source>
</evidence>
<evidence type="ECO:0000313" key="9">
    <source>
        <dbReference type="EMBL" id="KAL1527827.1"/>
    </source>
</evidence>
<feature type="transmembrane region" description="Helical" evidence="6">
    <location>
        <begin position="384"/>
        <end position="402"/>
    </location>
</feature>
<evidence type="ECO:0000256" key="2">
    <source>
        <dbReference type="ARBA" id="ARBA00022692"/>
    </source>
</evidence>
<feature type="transmembrane region" description="Helical" evidence="6">
    <location>
        <begin position="616"/>
        <end position="634"/>
    </location>
</feature>
<feature type="transmembrane region" description="Helical" evidence="6">
    <location>
        <begin position="441"/>
        <end position="461"/>
    </location>
</feature>
<dbReference type="InterPro" id="IPR000620">
    <property type="entry name" value="EamA_dom"/>
</dbReference>
<evidence type="ECO:0008006" key="11">
    <source>
        <dbReference type="Google" id="ProtNLM"/>
    </source>
</evidence>
<keyword evidence="4 6" id="KW-0472">Membrane</keyword>
<evidence type="ECO:0000256" key="6">
    <source>
        <dbReference type="SAM" id="Phobius"/>
    </source>
</evidence>
<protein>
    <recommendedName>
        <fullName evidence="11">Sugar phosphate transporter domain-containing protein</fullName>
    </recommendedName>
</protein>
<keyword evidence="2 6" id="KW-0812">Transmembrane</keyword>
<feature type="transmembrane region" description="Helical" evidence="6">
    <location>
        <begin position="137"/>
        <end position="158"/>
    </location>
</feature>
<comment type="caution">
    <text evidence="9">The sequence shown here is derived from an EMBL/GenBank/DDBJ whole genome shotgun (WGS) entry which is preliminary data.</text>
</comment>
<feature type="transmembrane region" description="Helical" evidence="6">
    <location>
        <begin position="109"/>
        <end position="130"/>
    </location>
</feature>
<organism evidence="9 10">
    <name type="scientific">Prymnesium parvum</name>
    <name type="common">Toxic golden alga</name>
    <dbReference type="NCBI Taxonomy" id="97485"/>
    <lineage>
        <taxon>Eukaryota</taxon>
        <taxon>Haptista</taxon>
        <taxon>Haptophyta</taxon>
        <taxon>Prymnesiophyceae</taxon>
        <taxon>Prymnesiales</taxon>
        <taxon>Prymnesiaceae</taxon>
        <taxon>Prymnesium</taxon>
    </lineage>
</organism>
<feature type="transmembrane region" description="Helical" evidence="6">
    <location>
        <begin position="581"/>
        <end position="604"/>
    </location>
</feature>
<evidence type="ECO:0000256" key="4">
    <source>
        <dbReference type="ARBA" id="ARBA00023136"/>
    </source>
</evidence>